<protein>
    <submittedName>
        <fullName evidence="2">AAA family ATPase</fullName>
    </submittedName>
</protein>
<evidence type="ECO:0000313" key="2">
    <source>
        <dbReference type="EMBL" id="KAA1376414.1"/>
    </source>
</evidence>
<dbReference type="Gene3D" id="3.40.50.300">
    <property type="entry name" value="P-loop containing nucleotide triphosphate hydrolases"/>
    <property type="match status" value="1"/>
</dbReference>
<reference evidence="2" key="1">
    <citation type="submission" date="2019-09" db="EMBL/GenBank/DDBJ databases">
        <authorList>
            <person name="Li J."/>
        </authorList>
    </citation>
    <scope>NUCLEOTIDE SEQUENCE [LARGE SCALE GENOMIC DNA]</scope>
    <source>
        <strain evidence="2">NRBC 14897</strain>
    </source>
</reference>
<dbReference type="EMBL" id="SDPP02000003">
    <property type="protein sequence ID" value="KAA1376414.1"/>
    <property type="molecule type" value="Genomic_DNA"/>
</dbReference>
<dbReference type="OrthoDB" id="4180634at2"/>
<organism evidence="2 3">
    <name type="scientific">Aeromicrobium fastidiosum</name>
    <dbReference type="NCBI Taxonomy" id="52699"/>
    <lineage>
        <taxon>Bacteria</taxon>
        <taxon>Bacillati</taxon>
        <taxon>Actinomycetota</taxon>
        <taxon>Actinomycetes</taxon>
        <taxon>Propionibacteriales</taxon>
        <taxon>Nocardioidaceae</taxon>
        <taxon>Aeromicrobium</taxon>
    </lineage>
</organism>
<dbReference type="SUPFAM" id="SSF52540">
    <property type="entry name" value="P-loop containing nucleoside triphosphate hydrolases"/>
    <property type="match status" value="1"/>
</dbReference>
<keyword evidence="3" id="KW-1185">Reference proteome</keyword>
<dbReference type="PANTHER" id="PTHR35894:SF1">
    <property type="entry name" value="PHOSPHORIBULOKINASE _ URIDINE KINASE FAMILY"/>
    <property type="match status" value="1"/>
</dbReference>
<comment type="caution">
    <text evidence="2">The sequence shown here is derived from an EMBL/GenBank/DDBJ whole genome shotgun (WGS) entry which is preliminary data.</text>
</comment>
<name>A0A641ANB6_9ACTN</name>
<dbReference type="GO" id="GO:0016887">
    <property type="term" value="F:ATP hydrolysis activity"/>
    <property type="evidence" value="ECO:0007669"/>
    <property type="project" value="InterPro"/>
</dbReference>
<feature type="domain" description="ORC1/DEAH AAA+ ATPase" evidence="1">
    <location>
        <begin position="36"/>
        <end position="151"/>
    </location>
</feature>
<sequence>MSAQGPRHLPGLDDANVVRTKTTAFAELNLASAIDRNGIAVVHGAPGNGKTFTVDQFLDRHRVPGGRPVHWLDMPPAPAPKEVTVRLLSAIGVPHRTRDSQFELTDQLVPELTGRIVVIDEAQNLRQASLQQVRYLHDMGRASWALVLVGSTVDEAMNRAPELGSRVSARIQFAPLEDEALLRAIRAWHPLMETIEPKFLLQLDSTYGYGNWRRWGQLLSALLDLMKQLPAGTEVTPKHLSAALAMVQG</sequence>
<dbReference type="AlphaFoldDB" id="A0A641ANB6"/>
<dbReference type="PANTHER" id="PTHR35894">
    <property type="entry name" value="GENERAL SECRETION PATHWAY PROTEIN A-RELATED"/>
    <property type="match status" value="1"/>
</dbReference>
<dbReference type="InterPro" id="IPR049945">
    <property type="entry name" value="AAA_22"/>
</dbReference>
<gene>
    <name evidence="2" type="ORF">ESP62_013380</name>
</gene>
<evidence type="ECO:0000313" key="3">
    <source>
        <dbReference type="Proteomes" id="UP001515100"/>
    </source>
</evidence>
<accession>A0A641ANB6</accession>
<dbReference type="InterPro" id="IPR027417">
    <property type="entry name" value="P-loop_NTPase"/>
</dbReference>
<dbReference type="InterPro" id="IPR052026">
    <property type="entry name" value="ExeA_AAA_ATPase_DNA-bind"/>
</dbReference>
<proteinExistence type="predicted"/>
<dbReference type="Pfam" id="PF13401">
    <property type="entry name" value="AAA_22"/>
    <property type="match status" value="1"/>
</dbReference>
<dbReference type="Proteomes" id="UP001515100">
    <property type="component" value="Unassembled WGS sequence"/>
</dbReference>
<evidence type="ECO:0000259" key="1">
    <source>
        <dbReference type="Pfam" id="PF13401"/>
    </source>
</evidence>
<dbReference type="RefSeq" id="WP_129184424.1">
    <property type="nucleotide sequence ID" value="NZ_JAGIOG010000001.1"/>
</dbReference>